<feature type="region of interest" description="Disordered" evidence="1">
    <location>
        <begin position="64"/>
        <end position="113"/>
    </location>
</feature>
<gene>
    <name evidence="2" type="ORF">BGW36DRAFT_156408</name>
</gene>
<dbReference type="Proteomes" id="UP001201262">
    <property type="component" value="Unassembled WGS sequence"/>
</dbReference>
<reference evidence="2" key="1">
    <citation type="submission" date="2021-12" db="EMBL/GenBank/DDBJ databases">
        <title>Convergent genome expansion in fungi linked to evolution of root-endophyte symbiosis.</title>
        <authorList>
            <consortium name="DOE Joint Genome Institute"/>
            <person name="Ke Y.-H."/>
            <person name="Bonito G."/>
            <person name="Liao H.-L."/>
            <person name="Looney B."/>
            <person name="Rojas-Flechas A."/>
            <person name="Nash J."/>
            <person name="Hameed K."/>
            <person name="Schadt C."/>
            <person name="Martin F."/>
            <person name="Crous P.W."/>
            <person name="Miettinen O."/>
            <person name="Magnuson J.K."/>
            <person name="Labbe J."/>
            <person name="Jacobson D."/>
            <person name="Doktycz M.J."/>
            <person name="Veneault-Fourrey C."/>
            <person name="Kuo A."/>
            <person name="Mondo S."/>
            <person name="Calhoun S."/>
            <person name="Riley R."/>
            <person name="Ohm R."/>
            <person name="LaButti K."/>
            <person name="Andreopoulos B."/>
            <person name="Pangilinan J."/>
            <person name="Nolan M."/>
            <person name="Tritt A."/>
            <person name="Clum A."/>
            <person name="Lipzen A."/>
            <person name="Daum C."/>
            <person name="Barry K."/>
            <person name="Grigoriev I.V."/>
            <person name="Vilgalys R."/>
        </authorList>
    </citation>
    <scope>NUCLEOTIDE SEQUENCE</scope>
    <source>
        <strain evidence="2">PMI_201</strain>
    </source>
</reference>
<evidence type="ECO:0000313" key="3">
    <source>
        <dbReference type="Proteomes" id="UP001201262"/>
    </source>
</evidence>
<evidence type="ECO:0000313" key="2">
    <source>
        <dbReference type="EMBL" id="KAH8699200.1"/>
    </source>
</evidence>
<dbReference type="EMBL" id="JAJTJA010000005">
    <property type="protein sequence ID" value="KAH8699200.1"/>
    <property type="molecule type" value="Genomic_DNA"/>
</dbReference>
<keyword evidence="3" id="KW-1185">Reference proteome</keyword>
<comment type="caution">
    <text evidence="2">The sequence shown here is derived from an EMBL/GenBank/DDBJ whole genome shotgun (WGS) entry which is preliminary data.</text>
</comment>
<sequence>MLSIHHLHSVSFRDSVFRRLVCLICLIRDSLGFLFRPHRLPSTDTARLLASTDIDLLAQHTIQSAHRGSDGSDIPLGWTKSLARPSRPTAHRSFLPRRRTPPPQMRSGPGLRS</sequence>
<organism evidence="2 3">
    <name type="scientific">Talaromyces proteolyticus</name>
    <dbReference type="NCBI Taxonomy" id="1131652"/>
    <lineage>
        <taxon>Eukaryota</taxon>
        <taxon>Fungi</taxon>
        <taxon>Dikarya</taxon>
        <taxon>Ascomycota</taxon>
        <taxon>Pezizomycotina</taxon>
        <taxon>Eurotiomycetes</taxon>
        <taxon>Eurotiomycetidae</taxon>
        <taxon>Eurotiales</taxon>
        <taxon>Trichocomaceae</taxon>
        <taxon>Talaromyces</taxon>
        <taxon>Talaromyces sect. Bacilispori</taxon>
    </lineage>
</organism>
<accession>A0AAD4KS81</accession>
<name>A0AAD4KS81_9EURO</name>
<dbReference type="RefSeq" id="XP_046073664.1">
    <property type="nucleotide sequence ID" value="XM_046209553.1"/>
</dbReference>
<proteinExistence type="predicted"/>
<evidence type="ECO:0000256" key="1">
    <source>
        <dbReference type="SAM" id="MobiDB-lite"/>
    </source>
</evidence>
<dbReference type="AlphaFoldDB" id="A0AAD4KS81"/>
<protein>
    <submittedName>
        <fullName evidence="2">Uncharacterized protein</fullName>
    </submittedName>
</protein>
<dbReference type="GeneID" id="70239840"/>